<proteinExistence type="predicted"/>
<feature type="compositionally biased region" description="Basic and acidic residues" evidence="1">
    <location>
        <begin position="7"/>
        <end position="27"/>
    </location>
</feature>
<reference evidence="3" key="1">
    <citation type="submission" date="2021-05" db="EMBL/GenBank/DDBJ databases">
        <title>A free-living protist that lacks canonical eukaryotic 1 DNA replication and segregation systems.</title>
        <authorList>
            <person name="Salas-Leiva D.E."/>
            <person name="Tromer E.C."/>
            <person name="Curtis B.A."/>
            <person name="Jerlstrom-Hultqvist J."/>
            <person name="Kolisko M."/>
            <person name="Yi Z."/>
            <person name="Salas-Leiva J.S."/>
            <person name="Gallot-Lavallee L."/>
            <person name="Kops G.J.P.L."/>
            <person name="Archibald J.M."/>
            <person name="Simpson A.G.B."/>
            <person name="Roger A.J."/>
        </authorList>
    </citation>
    <scope>NUCLEOTIDE SEQUENCE</scope>
    <source>
        <strain evidence="3">BICM</strain>
    </source>
</reference>
<dbReference type="PANTHER" id="PTHR22306:SF2">
    <property type="entry name" value="CHROMOSOME 7 OPEN READING FRAME 50"/>
    <property type="match status" value="1"/>
</dbReference>
<feature type="domain" description="WKF" evidence="2">
    <location>
        <begin position="44"/>
        <end position="110"/>
    </location>
</feature>
<feature type="region of interest" description="Disordered" evidence="1">
    <location>
        <begin position="1"/>
        <end position="29"/>
    </location>
</feature>
<name>A0A8J6B7Q6_9EUKA</name>
<protein>
    <recommendedName>
        <fullName evidence="2">WKF domain-containing protein</fullName>
    </recommendedName>
</protein>
<evidence type="ECO:0000259" key="2">
    <source>
        <dbReference type="Pfam" id="PF10180"/>
    </source>
</evidence>
<dbReference type="AlphaFoldDB" id="A0A8J6B7Q6"/>
<dbReference type="Pfam" id="PF10180">
    <property type="entry name" value="WKF"/>
    <property type="match status" value="1"/>
</dbReference>
<dbReference type="EMBL" id="JAHDYR010000012">
    <property type="protein sequence ID" value="KAG9394874.1"/>
    <property type="molecule type" value="Genomic_DNA"/>
</dbReference>
<comment type="caution">
    <text evidence="3">The sequence shown here is derived from an EMBL/GenBank/DDBJ whole genome shotgun (WGS) entry which is preliminary data.</text>
</comment>
<gene>
    <name evidence="3" type="ORF">J8273_0081</name>
</gene>
<evidence type="ECO:0000313" key="4">
    <source>
        <dbReference type="Proteomes" id="UP000717585"/>
    </source>
</evidence>
<evidence type="ECO:0000256" key="1">
    <source>
        <dbReference type="SAM" id="MobiDB-lite"/>
    </source>
</evidence>
<dbReference type="OrthoDB" id="10261563at2759"/>
<dbReference type="PANTHER" id="PTHR22306">
    <property type="entry name" value="CHROMOSOME 7 OPEN READING FRAME 50"/>
    <property type="match status" value="1"/>
</dbReference>
<accession>A0A8J6B7Q6</accession>
<dbReference type="Proteomes" id="UP000717585">
    <property type="component" value="Unassembled WGS sequence"/>
</dbReference>
<evidence type="ECO:0000313" key="3">
    <source>
        <dbReference type="EMBL" id="KAG9394874.1"/>
    </source>
</evidence>
<keyword evidence="4" id="KW-1185">Reference proteome</keyword>
<dbReference type="InterPro" id="IPR019327">
    <property type="entry name" value="WKF"/>
</dbReference>
<sequence length="143" mass="16914">MPSSKQTVEKKERKERESSTSRIEKKQSFVKNSMTDESVENVKTYLKQWSLKNREKENTWKFHKRTQKRIQALMFQKDVLSKNYFDMACKYFTESKGAARDAVIADARKIIDDNERASDAKKEANKPVVRRAKKLLEDLDEFE</sequence>
<organism evidence="3 4">
    <name type="scientific">Carpediemonas membranifera</name>
    <dbReference type="NCBI Taxonomy" id="201153"/>
    <lineage>
        <taxon>Eukaryota</taxon>
        <taxon>Metamonada</taxon>
        <taxon>Carpediemonas-like organisms</taxon>
        <taxon>Carpediemonas</taxon>
    </lineage>
</organism>